<dbReference type="GeneID" id="20646354"/>
<accession>G4ZGA8</accession>
<dbReference type="EMBL" id="JH159154">
    <property type="protein sequence ID" value="EGZ18011.1"/>
    <property type="molecule type" value="Genomic_DNA"/>
</dbReference>
<dbReference type="RefSeq" id="XP_009527069.1">
    <property type="nucleotide sequence ID" value="XM_009528774.1"/>
</dbReference>
<gene>
    <name evidence="2" type="ORF">PHYSODRAFT_331896</name>
</gene>
<name>G4ZGA8_PHYSP</name>
<feature type="region of interest" description="Disordered" evidence="1">
    <location>
        <begin position="1"/>
        <end position="123"/>
    </location>
</feature>
<protein>
    <submittedName>
        <fullName evidence="2">Uncharacterized protein</fullName>
    </submittedName>
</protein>
<dbReference type="Proteomes" id="UP000002640">
    <property type="component" value="Unassembled WGS sequence"/>
</dbReference>
<dbReference type="AlphaFoldDB" id="G4ZGA8"/>
<dbReference type="KEGG" id="psoj:PHYSODRAFT_331896"/>
<reference evidence="2 3" key="1">
    <citation type="journal article" date="2006" name="Science">
        <title>Phytophthora genome sequences uncover evolutionary origins and mechanisms of pathogenesis.</title>
        <authorList>
            <person name="Tyler B.M."/>
            <person name="Tripathy S."/>
            <person name="Zhang X."/>
            <person name="Dehal P."/>
            <person name="Jiang R.H."/>
            <person name="Aerts A."/>
            <person name="Arredondo F.D."/>
            <person name="Baxter L."/>
            <person name="Bensasson D."/>
            <person name="Beynon J.L."/>
            <person name="Chapman J."/>
            <person name="Damasceno C.M."/>
            <person name="Dorrance A.E."/>
            <person name="Dou D."/>
            <person name="Dickerman A.W."/>
            <person name="Dubchak I.L."/>
            <person name="Garbelotto M."/>
            <person name="Gijzen M."/>
            <person name="Gordon S.G."/>
            <person name="Govers F."/>
            <person name="Grunwald N.J."/>
            <person name="Huang W."/>
            <person name="Ivors K.L."/>
            <person name="Jones R.W."/>
            <person name="Kamoun S."/>
            <person name="Krampis K."/>
            <person name="Lamour K.H."/>
            <person name="Lee M.K."/>
            <person name="McDonald W.H."/>
            <person name="Medina M."/>
            <person name="Meijer H.J."/>
            <person name="Nordberg E.K."/>
            <person name="Maclean D.J."/>
            <person name="Ospina-Giraldo M.D."/>
            <person name="Morris P.F."/>
            <person name="Phuntumart V."/>
            <person name="Putnam N.H."/>
            <person name="Rash S."/>
            <person name="Rose J.K."/>
            <person name="Sakihama Y."/>
            <person name="Salamov A.A."/>
            <person name="Savidor A."/>
            <person name="Scheuring C.F."/>
            <person name="Smith B.M."/>
            <person name="Sobral B.W."/>
            <person name="Terry A."/>
            <person name="Torto-Alalibo T.A."/>
            <person name="Win J."/>
            <person name="Xu Z."/>
            <person name="Zhang H."/>
            <person name="Grigoriev I.V."/>
            <person name="Rokhsar D.S."/>
            <person name="Boore J.L."/>
        </authorList>
    </citation>
    <scope>NUCLEOTIDE SEQUENCE [LARGE SCALE GENOMIC DNA]</scope>
    <source>
        <strain evidence="2 3">P6497</strain>
    </source>
</reference>
<evidence type="ECO:0000313" key="2">
    <source>
        <dbReference type="EMBL" id="EGZ18011.1"/>
    </source>
</evidence>
<sequence>MSSPQKKTAAASEGNPSVAQYHERQQAKRDALAAKAASGTTQSEIVLEGSSVVNDGVDYEDDDVEMEEGAAASSKRKESIDSDSLDPHAGSKRSRGESDTPLSAAGALSSPREVASSSSPRAAQAARDPWMAFASEIADRVGNTVPPIEIPLYVCSGIHDDVVAEEQHFDPLTNQRRDYYIGLFHELRYFSSKKTFSRSKVPEWQALCQSWNAFVENFNKKPAAYRERVKHARERFETFSTRGRLEQLHRSSVDAGIPCAVPEGQQCTLCLPGAARLSDRDRDLNGYTTIRVPESLKDLRAKFLARDERDDRGASGAVGDHSARTTFAAAVRGELRTPSPFPERPAAGRSVAPMYRGGAETLSNEYDNEPAAGSFSGYYGSQYAQQSSVLSRGRRGSEAAVVGTRSGYGQPGVDLVGTRSGYGQPGVDLGPTLEERVAAVEQLQSLAQASQTASDISVDVGGRAARLAQRVHALGQRFAPAGASASGQPS</sequence>
<dbReference type="InParanoid" id="G4ZGA8"/>
<feature type="compositionally biased region" description="Low complexity" evidence="1">
    <location>
        <begin position="107"/>
        <end position="123"/>
    </location>
</feature>
<organism evidence="2 3">
    <name type="scientific">Phytophthora sojae (strain P6497)</name>
    <name type="common">Soybean stem and root rot agent</name>
    <name type="synonym">Phytophthora megasperma f. sp. glycines</name>
    <dbReference type="NCBI Taxonomy" id="1094619"/>
    <lineage>
        <taxon>Eukaryota</taxon>
        <taxon>Sar</taxon>
        <taxon>Stramenopiles</taxon>
        <taxon>Oomycota</taxon>
        <taxon>Peronosporomycetes</taxon>
        <taxon>Peronosporales</taxon>
        <taxon>Peronosporaceae</taxon>
        <taxon>Phytophthora</taxon>
    </lineage>
</organism>
<evidence type="ECO:0000313" key="3">
    <source>
        <dbReference type="Proteomes" id="UP000002640"/>
    </source>
</evidence>
<feature type="compositionally biased region" description="Acidic residues" evidence="1">
    <location>
        <begin position="57"/>
        <end position="68"/>
    </location>
</feature>
<proteinExistence type="predicted"/>
<evidence type="ECO:0000256" key="1">
    <source>
        <dbReference type="SAM" id="MobiDB-lite"/>
    </source>
</evidence>
<feature type="compositionally biased region" description="Basic and acidic residues" evidence="1">
    <location>
        <begin position="21"/>
        <end position="32"/>
    </location>
</feature>
<keyword evidence="3" id="KW-1185">Reference proteome</keyword>